<reference evidence="1 2" key="1">
    <citation type="submission" date="2023-02" db="EMBL/GenBank/DDBJ databases">
        <title>Dictyobacter halimunensis sp. nov., a new member of the class Ktedonobacteria from forest soil in a geothermal area.</title>
        <authorList>
            <person name="Rachmania M.K."/>
            <person name="Ningsih F."/>
            <person name="Sakai Y."/>
            <person name="Yabe S."/>
            <person name="Yokota A."/>
            <person name="Sjamsuridzal W."/>
        </authorList>
    </citation>
    <scope>NUCLEOTIDE SEQUENCE [LARGE SCALE GENOMIC DNA]</scope>
    <source>
        <strain evidence="1 2">S3.2.2.5</strain>
    </source>
</reference>
<comment type="caution">
    <text evidence="1">The sequence shown here is derived from an EMBL/GenBank/DDBJ whole genome shotgun (WGS) entry which is preliminary data.</text>
</comment>
<proteinExistence type="predicted"/>
<evidence type="ECO:0000313" key="1">
    <source>
        <dbReference type="EMBL" id="GLV58064.1"/>
    </source>
</evidence>
<evidence type="ECO:0000313" key="2">
    <source>
        <dbReference type="Proteomes" id="UP001344906"/>
    </source>
</evidence>
<sequence length="103" mass="11806">MHRGRSAPPMHTLLTRAAAYAAARAGALKHPKKVGGAKKPFAPPTWKVGSLNAEDVECWWATLTSIGPYKQNFNFYTNKMDLDPFYWYRNSRKGRQWRDPCSY</sequence>
<dbReference type="EMBL" id="BSRI01000002">
    <property type="protein sequence ID" value="GLV58064.1"/>
    <property type="molecule type" value="Genomic_DNA"/>
</dbReference>
<keyword evidence="2" id="KW-1185">Reference proteome</keyword>
<protein>
    <recommendedName>
        <fullName evidence="3">WW domain-containing protein</fullName>
    </recommendedName>
</protein>
<dbReference type="Proteomes" id="UP001344906">
    <property type="component" value="Unassembled WGS sequence"/>
</dbReference>
<gene>
    <name evidence="1" type="ORF">KDH_48980</name>
</gene>
<organism evidence="1 2">
    <name type="scientific">Dictyobacter halimunensis</name>
    <dbReference type="NCBI Taxonomy" id="3026934"/>
    <lineage>
        <taxon>Bacteria</taxon>
        <taxon>Bacillati</taxon>
        <taxon>Chloroflexota</taxon>
        <taxon>Ktedonobacteria</taxon>
        <taxon>Ktedonobacterales</taxon>
        <taxon>Dictyobacteraceae</taxon>
        <taxon>Dictyobacter</taxon>
    </lineage>
</organism>
<name>A0ABQ6FUY5_9CHLR</name>
<accession>A0ABQ6FUY5</accession>
<evidence type="ECO:0008006" key="3">
    <source>
        <dbReference type="Google" id="ProtNLM"/>
    </source>
</evidence>